<dbReference type="NCBIfam" id="NF041646">
    <property type="entry name" value="VC0807_fam"/>
    <property type="match status" value="1"/>
</dbReference>
<evidence type="ECO:0000313" key="2">
    <source>
        <dbReference type="EMBL" id="MFB9574672.1"/>
    </source>
</evidence>
<keyword evidence="1" id="KW-1133">Transmembrane helix</keyword>
<feature type="transmembrane region" description="Helical" evidence="1">
    <location>
        <begin position="43"/>
        <end position="69"/>
    </location>
</feature>
<feature type="transmembrane region" description="Helical" evidence="1">
    <location>
        <begin position="81"/>
        <end position="102"/>
    </location>
</feature>
<feature type="transmembrane region" description="Helical" evidence="1">
    <location>
        <begin position="198"/>
        <end position="217"/>
    </location>
</feature>
<keyword evidence="1" id="KW-0472">Membrane</keyword>
<reference evidence="2 3" key="1">
    <citation type="submission" date="2024-09" db="EMBL/GenBank/DDBJ databases">
        <authorList>
            <person name="Sun Q."/>
            <person name="Mori K."/>
        </authorList>
    </citation>
    <scope>NUCLEOTIDE SEQUENCE [LARGE SCALE GENOMIC DNA]</scope>
    <source>
        <strain evidence="2 3">JCM 3331</strain>
    </source>
</reference>
<evidence type="ECO:0000256" key="1">
    <source>
        <dbReference type="SAM" id="Phobius"/>
    </source>
</evidence>
<evidence type="ECO:0000313" key="3">
    <source>
        <dbReference type="Proteomes" id="UP001589710"/>
    </source>
</evidence>
<accession>A0ABV5RBS2</accession>
<dbReference type="RefSeq" id="WP_345518106.1">
    <property type="nucleotide sequence ID" value="NZ_BAAAXD010000045.1"/>
</dbReference>
<protein>
    <submittedName>
        <fullName evidence="2">VC0807 family protein</fullName>
    </submittedName>
</protein>
<dbReference type="Proteomes" id="UP001589710">
    <property type="component" value="Unassembled WGS sequence"/>
</dbReference>
<gene>
    <name evidence="2" type="ORF">ACFFTL_20855</name>
</gene>
<organism evidence="2 3">
    <name type="scientific">Streptomyces yanii</name>
    <dbReference type="NCBI Taxonomy" id="78510"/>
    <lineage>
        <taxon>Bacteria</taxon>
        <taxon>Bacillati</taxon>
        <taxon>Actinomycetota</taxon>
        <taxon>Actinomycetes</taxon>
        <taxon>Kitasatosporales</taxon>
        <taxon>Streptomycetaceae</taxon>
        <taxon>Streptomyces</taxon>
    </lineage>
</organism>
<feature type="transmembrane region" description="Helical" evidence="1">
    <location>
        <begin position="172"/>
        <end position="192"/>
    </location>
</feature>
<dbReference type="EMBL" id="JBHMCG010000097">
    <property type="protein sequence ID" value="MFB9574672.1"/>
    <property type="molecule type" value="Genomic_DNA"/>
</dbReference>
<keyword evidence="1" id="KW-0812">Transmembrane</keyword>
<name>A0ABV5RBS2_9ACTN</name>
<comment type="caution">
    <text evidence="2">The sequence shown here is derived from an EMBL/GenBank/DDBJ whole genome shotgun (WGS) entry which is preliminary data.</text>
</comment>
<sequence>MSSPAATATAPVADAPVAAAPSAPRSALLDSVLPLLVDVGVPLVSYYALKAAGTGTFAALAWSSVVPVVRTVWGVARRRRLNGLAALMVTVNVVGLLTSLMVGDPRLMLAKDSGVSSIIGLVVLVSAWKGQPMMSAAVRPWLVKGDAAKDTAWQRLSAESAAFRRAEARFSAVWGAALLGECVVRTVGAYTVPVETMVWLGTVIMVATMVFGFLVSGRVGAVPMARMIAEAAPSERAADAAR</sequence>
<keyword evidence="3" id="KW-1185">Reference proteome</keyword>
<feature type="transmembrane region" description="Helical" evidence="1">
    <location>
        <begin position="114"/>
        <end position="130"/>
    </location>
</feature>
<proteinExistence type="predicted"/>